<reference evidence="2" key="2">
    <citation type="submission" date="2023-06" db="EMBL/GenBank/DDBJ databases">
        <authorList>
            <person name="Ma L."/>
            <person name="Liu K.-W."/>
            <person name="Li Z."/>
            <person name="Hsiao Y.-Y."/>
            <person name="Qi Y."/>
            <person name="Fu T."/>
            <person name="Tang G."/>
            <person name="Zhang D."/>
            <person name="Sun W.-H."/>
            <person name="Liu D.-K."/>
            <person name="Li Y."/>
            <person name="Chen G.-Z."/>
            <person name="Liu X.-D."/>
            <person name="Liao X.-Y."/>
            <person name="Jiang Y.-T."/>
            <person name="Yu X."/>
            <person name="Hao Y."/>
            <person name="Huang J."/>
            <person name="Zhao X.-W."/>
            <person name="Ke S."/>
            <person name="Chen Y.-Y."/>
            <person name="Wu W.-L."/>
            <person name="Hsu J.-L."/>
            <person name="Lin Y.-F."/>
            <person name="Huang M.-D."/>
            <person name="Li C.-Y."/>
            <person name="Huang L."/>
            <person name="Wang Z.-W."/>
            <person name="Zhao X."/>
            <person name="Zhong W.-Y."/>
            <person name="Peng D.-H."/>
            <person name="Ahmad S."/>
            <person name="Lan S."/>
            <person name="Zhang J.-S."/>
            <person name="Tsai W.-C."/>
            <person name="Van De Peer Y."/>
            <person name="Liu Z.-J."/>
        </authorList>
    </citation>
    <scope>NUCLEOTIDE SEQUENCE</scope>
    <source>
        <strain evidence="2">SCP</strain>
        <tissue evidence="2">Leaves</tissue>
    </source>
</reference>
<accession>A0AAV9AX81</accession>
<evidence type="ECO:0000313" key="2">
    <source>
        <dbReference type="EMBL" id="KAK1268744.1"/>
    </source>
</evidence>
<dbReference type="EMBL" id="JAUJYN010000006">
    <property type="protein sequence ID" value="KAK1268744.1"/>
    <property type="molecule type" value="Genomic_DNA"/>
</dbReference>
<evidence type="ECO:0000256" key="1">
    <source>
        <dbReference type="SAM" id="MobiDB-lite"/>
    </source>
</evidence>
<keyword evidence="3" id="KW-1185">Reference proteome</keyword>
<comment type="caution">
    <text evidence="2">The sequence shown here is derived from an EMBL/GenBank/DDBJ whole genome shotgun (WGS) entry which is preliminary data.</text>
</comment>
<name>A0AAV9AX81_ACOGR</name>
<dbReference type="Proteomes" id="UP001179952">
    <property type="component" value="Unassembled WGS sequence"/>
</dbReference>
<organism evidence="2 3">
    <name type="scientific">Acorus gramineus</name>
    <name type="common">Dwarf sweet flag</name>
    <dbReference type="NCBI Taxonomy" id="55184"/>
    <lineage>
        <taxon>Eukaryota</taxon>
        <taxon>Viridiplantae</taxon>
        <taxon>Streptophyta</taxon>
        <taxon>Embryophyta</taxon>
        <taxon>Tracheophyta</taxon>
        <taxon>Spermatophyta</taxon>
        <taxon>Magnoliopsida</taxon>
        <taxon>Liliopsida</taxon>
        <taxon>Acoraceae</taxon>
        <taxon>Acorus</taxon>
    </lineage>
</organism>
<dbReference type="AlphaFoldDB" id="A0AAV9AX81"/>
<sequence length="112" mass="12920">MMRWSMRERIRCEGWWMVRTTVLPARAMSWTLSITPCALVESRPDVGSSRKRRDGPWIMSTPIETRRRSPPETPRVPSSPMYVFCEDCARARVTKYDGESSNGVADVLAQKR</sequence>
<reference evidence="2" key="1">
    <citation type="journal article" date="2023" name="Nat. Commun.">
        <title>Diploid and tetraploid genomes of Acorus and the evolution of monocots.</title>
        <authorList>
            <person name="Ma L."/>
            <person name="Liu K.W."/>
            <person name="Li Z."/>
            <person name="Hsiao Y.Y."/>
            <person name="Qi Y."/>
            <person name="Fu T."/>
            <person name="Tang G.D."/>
            <person name="Zhang D."/>
            <person name="Sun W.H."/>
            <person name="Liu D.K."/>
            <person name="Li Y."/>
            <person name="Chen G.Z."/>
            <person name="Liu X.D."/>
            <person name="Liao X.Y."/>
            <person name="Jiang Y.T."/>
            <person name="Yu X."/>
            <person name="Hao Y."/>
            <person name="Huang J."/>
            <person name="Zhao X.W."/>
            <person name="Ke S."/>
            <person name="Chen Y.Y."/>
            <person name="Wu W.L."/>
            <person name="Hsu J.L."/>
            <person name="Lin Y.F."/>
            <person name="Huang M.D."/>
            <person name="Li C.Y."/>
            <person name="Huang L."/>
            <person name="Wang Z.W."/>
            <person name="Zhao X."/>
            <person name="Zhong W.Y."/>
            <person name="Peng D.H."/>
            <person name="Ahmad S."/>
            <person name="Lan S."/>
            <person name="Zhang J.S."/>
            <person name="Tsai W.C."/>
            <person name="Van de Peer Y."/>
            <person name="Liu Z.J."/>
        </authorList>
    </citation>
    <scope>NUCLEOTIDE SEQUENCE</scope>
    <source>
        <strain evidence="2">SCP</strain>
    </source>
</reference>
<proteinExistence type="predicted"/>
<evidence type="ECO:0000313" key="3">
    <source>
        <dbReference type="Proteomes" id="UP001179952"/>
    </source>
</evidence>
<evidence type="ECO:0008006" key="4">
    <source>
        <dbReference type="Google" id="ProtNLM"/>
    </source>
</evidence>
<feature type="region of interest" description="Disordered" evidence="1">
    <location>
        <begin position="43"/>
        <end position="78"/>
    </location>
</feature>
<gene>
    <name evidence="2" type="ORF">QJS04_geneDACA006469</name>
</gene>
<protein>
    <recommendedName>
        <fullName evidence="4">Secreted protein</fullName>
    </recommendedName>
</protein>